<proteinExistence type="predicted"/>
<gene>
    <name evidence="1" type="ORF">Vadar_034559</name>
</gene>
<protein>
    <submittedName>
        <fullName evidence="1">Uncharacterized protein</fullName>
    </submittedName>
</protein>
<name>A0ACB7Y3Z0_9ERIC</name>
<accession>A0ACB7Y3Z0</accession>
<reference evidence="1 2" key="1">
    <citation type="journal article" date="2021" name="Hortic Res">
        <title>High-quality reference genome and annotation aids understanding of berry development for evergreen blueberry (Vaccinium darrowii).</title>
        <authorList>
            <person name="Yu J."/>
            <person name="Hulse-Kemp A.M."/>
            <person name="Babiker E."/>
            <person name="Staton M."/>
        </authorList>
    </citation>
    <scope>NUCLEOTIDE SEQUENCE [LARGE SCALE GENOMIC DNA]</scope>
    <source>
        <strain evidence="2">cv. NJ 8807/NJ 8810</strain>
        <tissue evidence="1">Young leaf</tissue>
    </source>
</reference>
<dbReference type="Proteomes" id="UP000828048">
    <property type="component" value="Chromosome 5"/>
</dbReference>
<dbReference type="EMBL" id="CM037155">
    <property type="protein sequence ID" value="KAH7848164.1"/>
    <property type="molecule type" value="Genomic_DNA"/>
</dbReference>
<keyword evidence="2" id="KW-1185">Reference proteome</keyword>
<evidence type="ECO:0000313" key="2">
    <source>
        <dbReference type="Proteomes" id="UP000828048"/>
    </source>
</evidence>
<sequence length="174" mass="19301">MFGIESRCDISVSVLLSVSGQTAANLGCAICSPVAAFLGSSVAAFVGQFCCMQVLHFWVVLNLYKISSRLFVVWGILWSFPEVRTHVLVSSLVISWSITEIIRYSFFGTKEALGFAPFWLLWLRWGNLKLQKFIVPEMEMVRAVAGGNAAAVVENVVGLALCVLLYNGREEWEK</sequence>
<evidence type="ECO:0000313" key="1">
    <source>
        <dbReference type="EMBL" id="KAH7848164.1"/>
    </source>
</evidence>
<comment type="caution">
    <text evidence="1">The sequence shown here is derived from an EMBL/GenBank/DDBJ whole genome shotgun (WGS) entry which is preliminary data.</text>
</comment>
<organism evidence="1 2">
    <name type="scientific">Vaccinium darrowii</name>
    <dbReference type="NCBI Taxonomy" id="229202"/>
    <lineage>
        <taxon>Eukaryota</taxon>
        <taxon>Viridiplantae</taxon>
        <taxon>Streptophyta</taxon>
        <taxon>Embryophyta</taxon>
        <taxon>Tracheophyta</taxon>
        <taxon>Spermatophyta</taxon>
        <taxon>Magnoliopsida</taxon>
        <taxon>eudicotyledons</taxon>
        <taxon>Gunneridae</taxon>
        <taxon>Pentapetalae</taxon>
        <taxon>asterids</taxon>
        <taxon>Ericales</taxon>
        <taxon>Ericaceae</taxon>
        <taxon>Vaccinioideae</taxon>
        <taxon>Vaccinieae</taxon>
        <taxon>Vaccinium</taxon>
    </lineage>
</organism>